<dbReference type="EMBL" id="JARKIK010000071">
    <property type="protein sequence ID" value="KAK8728734.1"/>
    <property type="molecule type" value="Genomic_DNA"/>
</dbReference>
<dbReference type="PANTHER" id="PTHR21625">
    <property type="entry name" value="NYD-SP28 PROTEIN"/>
    <property type="match status" value="1"/>
</dbReference>
<evidence type="ECO:0000256" key="4">
    <source>
        <dbReference type="ARBA" id="ARBA00023054"/>
    </source>
</evidence>
<evidence type="ECO:0000256" key="3">
    <source>
        <dbReference type="ARBA" id="ARBA00022846"/>
    </source>
</evidence>
<comment type="caution">
    <text evidence="15">The sequence shown here is derived from an EMBL/GenBank/DDBJ whole genome shotgun (WGS) entry which is preliminary data.</text>
</comment>
<comment type="subcellular location">
    <subcellularLocation>
        <location evidence="1">Cytoplasm</location>
        <location evidence="1">Cytoskeleton</location>
        <location evidence="1">Flagellum axoneme</location>
    </subcellularLocation>
    <subcellularLocation>
        <location evidence="8">Cytoplasm</location>
        <location evidence="8">Cytoskeleton</location>
        <location evidence="8">Flagellum basal body</location>
    </subcellularLocation>
</comment>
<keyword evidence="4" id="KW-0175">Coiled coil</keyword>
<evidence type="ECO:0000259" key="14">
    <source>
        <dbReference type="Pfam" id="PF14772"/>
    </source>
</evidence>
<dbReference type="InterPro" id="IPR039505">
    <property type="entry name" value="DRC1/2_N"/>
</dbReference>
<evidence type="ECO:0000256" key="2">
    <source>
        <dbReference type="ARBA" id="ARBA00022490"/>
    </source>
</evidence>
<evidence type="ECO:0000313" key="16">
    <source>
        <dbReference type="Proteomes" id="UP001445076"/>
    </source>
</evidence>
<evidence type="ECO:0000256" key="7">
    <source>
        <dbReference type="ARBA" id="ARBA00023273"/>
    </source>
</evidence>
<keyword evidence="16" id="KW-1185">Reference proteome</keyword>
<feature type="domain" description="Dynein regulatory complex protein 1/2 N-terminal" evidence="14">
    <location>
        <begin position="29"/>
        <end position="126"/>
    </location>
</feature>
<proteinExistence type="inferred from homology"/>
<comment type="similarity">
    <text evidence="9">Belongs to the DRC2 family.</text>
</comment>
<sequence length="262" mass="30177">MAPKKKGKGKGDKLSRMTVEQRQQYLDRRAAQEAETNRRKEELLACFLKLKLADEERKGNVNQAKLMTKWREVLRQSKTSTLTTQLKELKTRVAETTKQQERLIHLLSSQVNQAQYQRTRAAHNHLSAVHKLTELHEEHVEVLNRHMRADEAQVVGSQAAGTEDMAATHLHNLRRLSLVSQASHRHHNFTEREELAAFHTTTTHLTTQLEEEVAAARVEREAALEEAWARLALSLRDHQQHTASLRDTCNHLQQRVSNNHTN</sequence>
<dbReference type="GO" id="GO:0005858">
    <property type="term" value="C:axonemal dynein complex"/>
    <property type="evidence" value="ECO:0007669"/>
    <property type="project" value="InterPro"/>
</dbReference>
<accession>A0AAW0WMR4</accession>
<feature type="region of interest" description="Disordered" evidence="13">
    <location>
        <begin position="1"/>
        <end position="34"/>
    </location>
</feature>
<evidence type="ECO:0000256" key="13">
    <source>
        <dbReference type="SAM" id="MobiDB-lite"/>
    </source>
</evidence>
<dbReference type="AlphaFoldDB" id="A0AAW0WMR4"/>
<keyword evidence="7" id="KW-0966">Cell projection</keyword>
<gene>
    <name evidence="15" type="ORF">OTU49_009119</name>
</gene>
<evidence type="ECO:0000256" key="12">
    <source>
        <dbReference type="ARBA" id="ARBA00045865"/>
    </source>
</evidence>
<feature type="non-terminal residue" evidence="15">
    <location>
        <position position="262"/>
    </location>
</feature>
<reference evidence="15 16" key="1">
    <citation type="journal article" date="2024" name="BMC Genomics">
        <title>Genome assembly of redclaw crayfish (Cherax quadricarinatus) provides insights into its immune adaptation and hypoxia tolerance.</title>
        <authorList>
            <person name="Liu Z."/>
            <person name="Zheng J."/>
            <person name="Li H."/>
            <person name="Fang K."/>
            <person name="Wang S."/>
            <person name="He J."/>
            <person name="Zhou D."/>
            <person name="Weng S."/>
            <person name="Chi M."/>
            <person name="Gu Z."/>
            <person name="He J."/>
            <person name="Li F."/>
            <person name="Wang M."/>
        </authorList>
    </citation>
    <scope>NUCLEOTIDE SEQUENCE [LARGE SCALE GENOMIC DNA]</scope>
    <source>
        <strain evidence="15">ZL_2023a</strain>
    </source>
</reference>
<evidence type="ECO:0000256" key="9">
    <source>
        <dbReference type="ARBA" id="ARBA00038424"/>
    </source>
</evidence>
<dbReference type="GO" id="GO:0070286">
    <property type="term" value="P:axonemal dynein complex assembly"/>
    <property type="evidence" value="ECO:0007669"/>
    <property type="project" value="InterPro"/>
</dbReference>
<feature type="compositionally biased region" description="Basic and acidic residues" evidence="13">
    <location>
        <begin position="25"/>
        <end position="34"/>
    </location>
</feature>
<evidence type="ECO:0000256" key="8">
    <source>
        <dbReference type="ARBA" id="ARBA00037841"/>
    </source>
</evidence>
<dbReference type="Pfam" id="PF14772">
    <property type="entry name" value="NYD-SP28"/>
    <property type="match status" value="1"/>
</dbReference>
<evidence type="ECO:0000256" key="10">
    <source>
        <dbReference type="ARBA" id="ARBA00040899"/>
    </source>
</evidence>
<evidence type="ECO:0000256" key="1">
    <source>
        <dbReference type="ARBA" id="ARBA00004611"/>
    </source>
</evidence>
<evidence type="ECO:0000256" key="11">
    <source>
        <dbReference type="ARBA" id="ARBA00041517"/>
    </source>
</evidence>
<dbReference type="Proteomes" id="UP001445076">
    <property type="component" value="Unassembled WGS sequence"/>
</dbReference>
<keyword evidence="3" id="KW-0282">Flagellum</keyword>
<name>A0AAW0WMR4_CHEQU</name>
<keyword evidence="6" id="KW-0206">Cytoskeleton</keyword>
<dbReference type="InterPro" id="IPR039750">
    <property type="entry name" value="DRC1/DRC2"/>
</dbReference>
<protein>
    <recommendedName>
        <fullName evidence="10">Dynein regulatory complex subunit 2</fullName>
    </recommendedName>
    <alternativeName>
        <fullName evidence="11">Coiled-coil domain-containing protein 65</fullName>
    </alternativeName>
</protein>
<keyword evidence="2" id="KW-0963">Cytoplasm</keyword>
<evidence type="ECO:0000313" key="15">
    <source>
        <dbReference type="EMBL" id="KAK8728734.1"/>
    </source>
</evidence>
<dbReference type="PANTHER" id="PTHR21625:SF0">
    <property type="entry name" value="DYNEIN REGULATORY COMPLEX SUBUNIT 2"/>
    <property type="match status" value="1"/>
</dbReference>
<dbReference type="GO" id="GO:0060285">
    <property type="term" value="P:cilium-dependent cell motility"/>
    <property type="evidence" value="ECO:0007669"/>
    <property type="project" value="TreeGrafter"/>
</dbReference>
<evidence type="ECO:0000256" key="5">
    <source>
        <dbReference type="ARBA" id="ARBA00023069"/>
    </source>
</evidence>
<dbReference type="GO" id="GO:0003352">
    <property type="term" value="P:regulation of cilium movement"/>
    <property type="evidence" value="ECO:0007669"/>
    <property type="project" value="TreeGrafter"/>
</dbReference>
<organism evidence="15 16">
    <name type="scientific">Cherax quadricarinatus</name>
    <name type="common">Australian red claw crayfish</name>
    <dbReference type="NCBI Taxonomy" id="27406"/>
    <lineage>
        <taxon>Eukaryota</taxon>
        <taxon>Metazoa</taxon>
        <taxon>Ecdysozoa</taxon>
        <taxon>Arthropoda</taxon>
        <taxon>Crustacea</taxon>
        <taxon>Multicrustacea</taxon>
        <taxon>Malacostraca</taxon>
        <taxon>Eumalacostraca</taxon>
        <taxon>Eucarida</taxon>
        <taxon>Decapoda</taxon>
        <taxon>Pleocyemata</taxon>
        <taxon>Astacidea</taxon>
        <taxon>Parastacoidea</taxon>
        <taxon>Parastacidae</taxon>
        <taxon>Cherax</taxon>
    </lineage>
</organism>
<keyword evidence="5" id="KW-0969">Cilium</keyword>
<evidence type="ECO:0000256" key="6">
    <source>
        <dbReference type="ARBA" id="ARBA00023212"/>
    </source>
</evidence>
<comment type="function">
    <text evidence="12">Component of the nexin-dynein regulatory complex (N-DRC), a key regulator of ciliary/flagellar motility which maintains the alignment and integrity of the distal axoneme and regulates microtubule sliding in motile axonemes. Plays a critical role in the assembly of N-DRC and also stabilizes the assembly of multiple inner dynein arms and radial spokes. Coassembles with DRC1 to form a central scaffold needed for assembly of the N-DRC and its attachment to the outer doublet microtubules.</text>
</comment>